<dbReference type="GO" id="GO:0006814">
    <property type="term" value="P:sodium ion transport"/>
    <property type="evidence" value="ECO:0007669"/>
    <property type="project" value="InterPro"/>
</dbReference>
<keyword evidence="2" id="KW-0812">Transmembrane</keyword>
<dbReference type="NCBIfam" id="TIGR00792">
    <property type="entry name" value="gph"/>
    <property type="match status" value="1"/>
</dbReference>
<feature type="transmembrane region" description="Helical" evidence="2">
    <location>
        <begin position="266"/>
        <end position="287"/>
    </location>
</feature>
<evidence type="ECO:0000256" key="1">
    <source>
        <dbReference type="ARBA" id="ARBA00022597"/>
    </source>
</evidence>
<dbReference type="InterPro" id="IPR036259">
    <property type="entry name" value="MFS_trans_sf"/>
</dbReference>
<feature type="transmembrane region" description="Helical" evidence="2">
    <location>
        <begin position="401"/>
        <end position="427"/>
    </location>
</feature>
<comment type="caution">
    <text evidence="3">The sequence shown here is derived from an EMBL/GenBank/DDBJ whole genome shotgun (WGS) entry which is preliminary data.</text>
</comment>
<dbReference type="Pfam" id="PF13347">
    <property type="entry name" value="MFS_2"/>
    <property type="match status" value="1"/>
</dbReference>
<keyword evidence="1" id="KW-0813">Transport</keyword>
<dbReference type="RefSeq" id="WP_253359964.1">
    <property type="nucleotide sequence ID" value="NZ_JAIULA010000007.1"/>
</dbReference>
<accession>A0A9X2FJ45</accession>
<keyword evidence="1" id="KW-0762">Sugar transport</keyword>
<dbReference type="GO" id="GO:0015293">
    <property type="term" value="F:symporter activity"/>
    <property type="evidence" value="ECO:0007669"/>
    <property type="project" value="InterPro"/>
</dbReference>
<dbReference type="Proteomes" id="UP001139006">
    <property type="component" value="Unassembled WGS sequence"/>
</dbReference>
<evidence type="ECO:0000256" key="2">
    <source>
        <dbReference type="SAM" id="Phobius"/>
    </source>
</evidence>
<feature type="transmembrane region" description="Helical" evidence="2">
    <location>
        <begin position="152"/>
        <end position="174"/>
    </location>
</feature>
<dbReference type="PANTHER" id="PTHR11328">
    <property type="entry name" value="MAJOR FACILITATOR SUPERFAMILY DOMAIN-CONTAINING PROTEIN"/>
    <property type="match status" value="1"/>
</dbReference>
<reference evidence="3 4" key="1">
    <citation type="journal article" date="2023" name="Int. J. Syst. Evol. Microbiol.">
        <title>Ligilactobacillus ubinensis sp. nov., a novel species isolated from the wild ferment of a durian fruit (Durio zibethinus).</title>
        <authorList>
            <person name="Heng Y.C."/>
            <person name="Menon N."/>
            <person name="Chen B."/>
            <person name="Loo B.Z.L."/>
            <person name="Wong G.W.J."/>
            <person name="Lim A.C.H."/>
            <person name="Silvaraju S."/>
            <person name="Kittelmann S."/>
        </authorList>
    </citation>
    <scope>NUCLEOTIDE SEQUENCE [LARGE SCALE GENOMIC DNA]</scope>
    <source>
        <strain evidence="3 4">WILCCON 0076</strain>
    </source>
</reference>
<evidence type="ECO:0000313" key="4">
    <source>
        <dbReference type="Proteomes" id="UP001139006"/>
    </source>
</evidence>
<feature type="transmembrane region" description="Helical" evidence="2">
    <location>
        <begin position="12"/>
        <end position="35"/>
    </location>
</feature>
<dbReference type="AlphaFoldDB" id="A0A9X2FJ45"/>
<dbReference type="InterPro" id="IPR039672">
    <property type="entry name" value="MFS_2"/>
</dbReference>
<dbReference type="InterPro" id="IPR001927">
    <property type="entry name" value="Na/Gal_symport"/>
</dbReference>
<gene>
    <name evidence="3" type="ORF">LB941_04865</name>
</gene>
<name>A0A9X2FJ45_9LACO</name>
<dbReference type="CDD" id="cd17332">
    <property type="entry name" value="MFS_MelB_like"/>
    <property type="match status" value="1"/>
</dbReference>
<dbReference type="GO" id="GO:0005886">
    <property type="term" value="C:plasma membrane"/>
    <property type="evidence" value="ECO:0007669"/>
    <property type="project" value="TreeGrafter"/>
</dbReference>
<keyword evidence="2" id="KW-0472">Membrane</keyword>
<keyword evidence="2" id="KW-1133">Transmembrane helix</keyword>
<feature type="transmembrane region" description="Helical" evidence="2">
    <location>
        <begin position="294"/>
        <end position="314"/>
    </location>
</feature>
<keyword evidence="4" id="KW-1185">Reference proteome</keyword>
<dbReference type="EMBL" id="JAIULA010000007">
    <property type="protein sequence ID" value="MCP0886667.1"/>
    <property type="molecule type" value="Genomic_DNA"/>
</dbReference>
<sequence length="459" mass="49347">MENKLKLSNKVAYGFSDFGNNLVFVAATNYLMFYYTDVAGLSLAATGILFLIIRIFDAFAGPIFGILVDRTQTRFGKVRPWFLWMSIPYAISAVLLFSIGFFPASSRLLLAYITYAVFTICYAGLGTAINAILPSLSADSNERASANMFRNILGQTGGLISGLAILPLVSLFGGTNNSKGFAIGMGIFAIILVLSEMFTFAKVRENVTPEQEKPVPLHQSIKALVPNTPWWVIIITNIIIFIGVVVKNSSMVYFFKYVLNNEQMSSIANSISALAMIVGAITIPVLIKKYPMRSVVVANLGIAVLGQGVLWVAASNLSMGIAMLGVAVSAFGLGAAQSLMFVMTAETVDYGEWKFGVRAQGLLTSVSAIGASIGAGLAGVINSEILAAFKFVPNVQQSASGIMGINICFIYGPALIDAICAATILFYTLDKVSQKMHADLNQKRQLEMKQVFEGNGKND</sequence>
<feature type="transmembrane region" description="Helical" evidence="2">
    <location>
        <begin position="362"/>
        <end position="381"/>
    </location>
</feature>
<organism evidence="3 4">
    <name type="scientific">Ligilactobacillus ubinensis</name>
    <dbReference type="NCBI Taxonomy" id="2876789"/>
    <lineage>
        <taxon>Bacteria</taxon>
        <taxon>Bacillati</taxon>
        <taxon>Bacillota</taxon>
        <taxon>Bacilli</taxon>
        <taxon>Lactobacillales</taxon>
        <taxon>Lactobacillaceae</taxon>
        <taxon>Ligilactobacillus</taxon>
    </lineage>
</organism>
<proteinExistence type="predicted"/>
<dbReference type="Gene3D" id="1.20.1250.20">
    <property type="entry name" value="MFS general substrate transporter like domains"/>
    <property type="match status" value="2"/>
</dbReference>
<dbReference type="PANTHER" id="PTHR11328:SF24">
    <property type="entry name" value="MAJOR FACILITATOR SUPERFAMILY (MFS) PROFILE DOMAIN-CONTAINING PROTEIN"/>
    <property type="match status" value="1"/>
</dbReference>
<feature type="transmembrane region" description="Helical" evidence="2">
    <location>
        <begin position="41"/>
        <end position="69"/>
    </location>
</feature>
<protein>
    <submittedName>
        <fullName evidence="3">Glycoside-pentoside-hexuronide (GPH):cation symporter</fullName>
    </submittedName>
</protein>
<dbReference type="GO" id="GO:0008643">
    <property type="term" value="P:carbohydrate transport"/>
    <property type="evidence" value="ECO:0007669"/>
    <property type="project" value="InterPro"/>
</dbReference>
<feature type="transmembrane region" description="Helical" evidence="2">
    <location>
        <begin position="320"/>
        <end position="342"/>
    </location>
</feature>
<evidence type="ECO:0000313" key="3">
    <source>
        <dbReference type="EMBL" id="MCP0886667.1"/>
    </source>
</evidence>
<feature type="transmembrane region" description="Helical" evidence="2">
    <location>
        <begin position="81"/>
        <end position="103"/>
    </location>
</feature>
<feature type="transmembrane region" description="Helical" evidence="2">
    <location>
        <begin position="224"/>
        <end position="246"/>
    </location>
</feature>
<feature type="transmembrane region" description="Helical" evidence="2">
    <location>
        <begin position="109"/>
        <end position="132"/>
    </location>
</feature>
<dbReference type="SUPFAM" id="SSF103473">
    <property type="entry name" value="MFS general substrate transporter"/>
    <property type="match status" value="1"/>
</dbReference>
<feature type="transmembrane region" description="Helical" evidence="2">
    <location>
        <begin position="180"/>
        <end position="203"/>
    </location>
</feature>